<feature type="region of interest" description="G3" evidence="7">
    <location>
        <begin position="59"/>
        <end position="62"/>
    </location>
</feature>
<evidence type="ECO:0000256" key="7">
    <source>
        <dbReference type="PROSITE-ProRule" id="PRU01050"/>
    </source>
</evidence>
<keyword evidence="6" id="KW-0472">Membrane</keyword>
<comment type="caution">
    <text evidence="11">The sequence shown here is derived from an EMBL/GenBank/DDBJ whole genome shotgun (WGS) entry which is preliminary data.</text>
</comment>
<feature type="binding site" evidence="6">
    <location>
        <begin position="121"/>
        <end position="124"/>
    </location>
    <ligand>
        <name>GTP</name>
        <dbReference type="ChEBI" id="CHEBI:37565"/>
    </ligand>
</feature>
<sequence>MSFKSGFIAIIGRPNAGKSTLINALLGQKIAIMSPKPNTTRNNIMGILTTEDTQYVFIDTPGVHKPKHELGRTLNKNAYVAIAEADINALIIDITQPYGSGDEFLLERLRGSEVPCLLLVNKIDLLPKKEVMERLLQWQSVYPFDEIIPLSALKQENLNELLSVIRSYLKEGVAYFPQEMVSDHGENFRIAEIIREKVLFRTQEEVPHSVAVVIENREDSENGVHLQALVIVERASQKAILIGKQGSMIRSVRLSAQKELKQLLGRPVELELYVRVEKNWRNRESKLKQFGYRELEE</sequence>
<feature type="region of interest" description="G4" evidence="7">
    <location>
        <begin position="121"/>
        <end position="124"/>
    </location>
</feature>
<gene>
    <name evidence="6 11" type="primary">era</name>
    <name evidence="11" type="ORF">QUV96_04490</name>
</gene>
<dbReference type="Gene3D" id="3.40.50.300">
    <property type="entry name" value="P-loop containing nucleotide triphosphate hydrolases"/>
    <property type="match status" value="1"/>
</dbReference>
<comment type="subcellular location">
    <subcellularLocation>
        <location evidence="6">Cytoplasm</location>
    </subcellularLocation>
    <subcellularLocation>
        <location evidence="6">Cell membrane</location>
        <topology evidence="6">Peripheral membrane protein</topology>
    </subcellularLocation>
</comment>
<dbReference type="RefSeq" id="WP_289607358.1">
    <property type="nucleotide sequence ID" value="NZ_JAUDCG010000014.1"/>
</dbReference>
<dbReference type="SUPFAM" id="SSF54814">
    <property type="entry name" value="Prokaryotic type KH domain (KH-domain type II)"/>
    <property type="match status" value="1"/>
</dbReference>
<feature type="region of interest" description="G2" evidence="7">
    <location>
        <begin position="38"/>
        <end position="42"/>
    </location>
</feature>
<dbReference type="PROSITE" id="PS51713">
    <property type="entry name" value="G_ERA"/>
    <property type="match status" value="1"/>
</dbReference>
<feature type="region of interest" description="G5" evidence="7">
    <location>
        <begin position="150"/>
        <end position="152"/>
    </location>
</feature>
<organism evidence="11 12">
    <name type="scientific">Amedibacillus dolichus</name>
    <dbReference type="NCBI Taxonomy" id="31971"/>
    <lineage>
        <taxon>Bacteria</taxon>
        <taxon>Bacillati</taxon>
        <taxon>Bacillota</taxon>
        <taxon>Erysipelotrichia</taxon>
        <taxon>Erysipelotrichales</taxon>
        <taxon>Erysipelotrichaceae</taxon>
        <taxon>Amedibacillus</taxon>
    </lineage>
</organism>
<dbReference type="PROSITE" id="PS50823">
    <property type="entry name" value="KH_TYPE_2"/>
    <property type="match status" value="1"/>
</dbReference>
<keyword evidence="4 6" id="KW-0694">RNA-binding</keyword>
<dbReference type="InterPro" id="IPR006073">
    <property type="entry name" value="GTP-bd"/>
</dbReference>
<dbReference type="PANTHER" id="PTHR42698">
    <property type="entry name" value="GTPASE ERA"/>
    <property type="match status" value="1"/>
</dbReference>
<evidence type="ECO:0000259" key="10">
    <source>
        <dbReference type="PROSITE" id="PS51713"/>
    </source>
</evidence>
<evidence type="ECO:0000256" key="6">
    <source>
        <dbReference type="HAMAP-Rule" id="MF_00367"/>
    </source>
</evidence>
<dbReference type="HAMAP" id="MF_00367">
    <property type="entry name" value="GTPase_Era"/>
    <property type="match status" value="1"/>
</dbReference>
<feature type="binding site" evidence="6">
    <location>
        <begin position="12"/>
        <end position="19"/>
    </location>
    <ligand>
        <name>GTP</name>
        <dbReference type="ChEBI" id="CHEBI:37565"/>
    </ligand>
</feature>
<evidence type="ECO:0000313" key="11">
    <source>
        <dbReference type="EMBL" id="MDM8156893.1"/>
    </source>
</evidence>
<accession>A0ABT7UB78</accession>
<keyword evidence="6" id="KW-0699">rRNA-binding</keyword>
<keyword evidence="3 6" id="KW-0547">Nucleotide-binding</keyword>
<dbReference type="SUPFAM" id="SSF52540">
    <property type="entry name" value="P-loop containing nucleoside triphosphate hydrolases"/>
    <property type="match status" value="1"/>
</dbReference>
<dbReference type="NCBIfam" id="TIGR00436">
    <property type="entry name" value="era"/>
    <property type="match status" value="1"/>
</dbReference>
<keyword evidence="5 6" id="KW-0342">GTP-binding</keyword>
<dbReference type="InterPro" id="IPR005662">
    <property type="entry name" value="GTPase_Era-like"/>
</dbReference>
<evidence type="ECO:0000256" key="4">
    <source>
        <dbReference type="ARBA" id="ARBA00022884"/>
    </source>
</evidence>
<dbReference type="CDD" id="cd04163">
    <property type="entry name" value="Era"/>
    <property type="match status" value="1"/>
</dbReference>
<reference evidence="11 12" key="1">
    <citation type="submission" date="2023-06" db="EMBL/GenBank/DDBJ databases">
        <title>Identification and characterization of horizontal gene transfer across gut microbiota members of farm animals based on homology search.</title>
        <authorList>
            <person name="Schwarzerova J."/>
            <person name="Nykrynova M."/>
            <person name="Jureckova K."/>
            <person name="Cejkova D."/>
            <person name="Rychlik I."/>
        </authorList>
    </citation>
    <scope>NUCLEOTIDE SEQUENCE [LARGE SCALE GENOMIC DNA]</scope>
    <source>
        <strain evidence="11 12">ET39</strain>
    </source>
</reference>
<dbReference type="Gene3D" id="3.30.300.20">
    <property type="match status" value="1"/>
</dbReference>
<dbReference type="EMBL" id="JAUDCG010000014">
    <property type="protein sequence ID" value="MDM8156893.1"/>
    <property type="molecule type" value="Genomic_DNA"/>
</dbReference>
<evidence type="ECO:0000256" key="2">
    <source>
        <dbReference type="ARBA" id="ARBA00020484"/>
    </source>
</evidence>
<evidence type="ECO:0000313" key="12">
    <source>
        <dbReference type="Proteomes" id="UP001529340"/>
    </source>
</evidence>
<evidence type="ECO:0000256" key="1">
    <source>
        <dbReference type="ARBA" id="ARBA00007921"/>
    </source>
</evidence>
<keyword evidence="6" id="KW-1003">Cell membrane</keyword>
<reference evidence="12" key="2">
    <citation type="submission" date="2023-06" db="EMBL/GenBank/DDBJ databases">
        <title>Identification and characterization of horizontal gene transfer across gut microbiota members of farm animals based on homology search.</title>
        <authorList>
            <person name="Zeman M."/>
            <person name="Kubasova T."/>
            <person name="Jahodarova E."/>
            <person name="Nykrynova M."/>
            <person name="Rychlik I."/>
        </authorList>
    </citation>
    <scope>NUCLEOTIDE SEQUENCE [LARGE SCALE GENOMIC DNA]</scope>
    <source>
        <strain evidence="12">ET39</strain>
    </source>
</reference>
<protein>
    <recommendedName>
        <fullName evidence="2 6">GTPase Era</fullName>
    </recommendedName>
</protein>
<evidence type="ECO:0000259" key="9">
    <source>
        <dbReference type="PROSITE" id="PS50823"/>
    </source>
</evidence>
<reference evidence="11 12" key="3">
    <citation type="submission" date="2023-06" db="EMBL/GenBank/DDBJ databases">
        <authorList>
            <person name="Zeman M."/>
            <person name="Kubasova T."/>
            <person name="Jahodarova E."/>
            <person name="Nykrynova M."/>
            <person name="Rychlik I."/>
        </authorList>
    </citation>
    <scope>NUCLEOTIDE SEQUENCE [LARGE SCALE GENOMIC DNA]</scope>
    <source>
        <strain evidence="11 12">ET39</strain>
    </source>
</reference>
<dbReference type="Proteomes" id="UP001529340">
    <property type="component" value="Unassembled WGS sequence"/>
</dbReference>
<dbReference type="CDD" id="cd22534">
    <property type="entry name" value="KH-II_Era"/>
    <property type="match status" value="1"/>
</dbReference>
<feature type="domain" description="KH type-2" evidence="9">
    <location>
        <begin position="202"/>
        <end position="278"/>
    </location>
</feature>
<evidence type="ECO:0000256" key="5">
    <source>
        <dbReference type="ARBA" id="ARBA00023134"/>
    </source>
</evidence>
<dbReference type="InterPro" id="IPR004044">
    <property type="entry name" value="KH_dom_type_2"/>
</dbReference>
<comment type="similarity">
    <text evidence="1 6 7 8">Belongs to the TRAFAC class TrmE-Era-EngA-EngB-Septin-like GTPase superfamily. Era GTPase family.</text>
</comment>
<comment type="subunit">
    <text evidence="6">Monomer.</text>
</comment>
<dbReference type="NCBIfam" id="TIGR00231">
    <property type="entry name" value="small_GTP"/>
    <property type="match status" value="1"/>
</dbReference>
<feature type="domain" description="Era-type G" evidence="10">
    <location>
        <begin position="4"/>
        <end position="171"/>
    </location>
</feature>
<dbReference type="Pfam" id="PF01926">
    <property type="entry name" value="MMR_HSR1"/>
    <property type="match status" value="1"/>
</dbReference>
<comment type="function">
    <text evidence="6">An essential GTPase that binds both GDP and GTP, with rapid nucleotide exchange. Plays a role in 16S rRNA processing and 30S ribosomal subunit biogenesis and possibly also in cell cycle regulation and energy metabolism.</text>
</comment>
<dbReference type="InterPro" id="IPR009019">
    <property type="entry name" value="KH_sf_prok-type"/>
</dbReference>
<dbReference type="InterPro" id="IPR030388">
    <property type="entry name" value="G_ERA_dom"/>
</dbReference>
<dbReference type="InterPro" id="IPR027417">
    <property type="entry name" value="P-loop_NTPase"/>
</dbReference>
<keyword evidence="6" id="KW-0690">Ribosome biogenesis</keyword>
<dbReference type="PANTHER" id="PTHR42698:SF1">
    <property type="entry name" value="GTPASE ERA, MITOCHONDRIAL"/>
    <property type="match status" value="1"/>
</dbReference>
<evidence type="ECO:0000256" key="8">
    <source>
        <dbReference type="RuleBase" id="RU003761"/>
    </source>
</evidence>
<dbReference type="InterPro" id="IPR015946">
    <property type="entry name" value="KH_dom-like_a/b"/>
</dbReference>
<dbReference type="NCBIfam" id="NF000908">
    <property type="entry name" value="PRK00089.1"/>
    <property type="match status" value="1"/>
</dbReference>
<feature type="region of interest" description="G1" evidence="7">
    <location>
        <begin position="12"/>
        <end position="19"/>
    </location>
</feature>
<dbReference type="Pfam" id="PF07650">
    <property type="entry name" value="KH_2"/>
    <property type="match status" value="1"/>
</dbReference>
<keyword evidence="6" id="KW-0963">Cytoplasm</keyword>
<feature type="binding site" evidence="6">
    <location>
        <begin position="59"/>
        <end position="63"/>
    </location>
    <ligand>
        <name>GTP</name>
        <dbReference type="ChEBI" id="CHEBI:37565"/>
    </ligand>
</feature>
<dbReference type="InterPro" id="IPR005225">
    <property type="entry name" value="Small_GTP-bd"/>
</dbReference>
<name>A0ABT7UB78_9FIRM</name>
<evidence type="ECO:0000256" key="3">
    <source>
        <dbReference type="ARBA" id="ARBA00022741"/>
    </source>
</evidence>
<keyword evidence="12" id="KW-1185">Reference proteome</keyword>
<proteinExistence type="inferred from homology"/>